<dbReference type="EMBL" id="ML977355">
    <property type="protein sequence ID" value="KAF2107362.1"/>
    <property type="molecule type" value="Genomic_DNA"/>
</dbReference>
<organism evidence="1 2">
    <name type="scientific">Lophiotrema nucula</name>
    <dbReference type="NCBI Taxonomy" id="690887"/>
    <lineage>
        <taxon>Eukaryota</taxon>
        <taxon>Fungi</taxon>
        <taxon>Dikarya</taxon>
        <taxon>Ascomycota</taxon>
        <taxon>Pezizomycotina</taxon>
        <taxon>Dothideomycetes</taxon>
        <taxon>Pleosporomycetidae</taxon>
        <taxon>Pleosporales</taxon>
        <taxon>Lophiotremataceae</taxon>
        <taxon>Lophiotrema</taxon>
    </lineage>
</organism>
<dbReference type="PANTHER" id="PTHR42354">
    <property type="entry name" value="C2H2-TYPE DOMAIN-CONTAINING PROTEIN"/>
    <property type="match status" value="1"/>
</dbReference>
<proteinExistence type="predicted"/>
<dbReference type="AlphaFoldDB" id="A0A6A5YJM1"/>
<accession>A0A6A5YJM1</accession>
<evidence type="ECO:0000313" key="1">
    <source>
        <dbReference type="EMBL" id="KAF2107362.1"/>
    </source>
</evidence>
<keyword evidence="2" id="KW-1185">Reference proteome</keyword>
<dbReference type="PANTHER" id="PTHR42354:SF1">
    <property type="entry name" value="C2H2-TYPE DOMAIN-CONTAINING PROTEIN"/>
    <property type="match status" value="1"/>
</dbReference>
<protein>
    <submittedName>
        <fullName evidence="1">Uncharacterized protein</fullName>
    </submittedName>
</protein>
<gene>
    <name evidence="1" type="ORF">BDV96DRAFT_606687</name>
</gene>
<dbReference type="OrthoDB" id="3724701at2759"/>
<name>A0A6A5YJM1_9PLEO</name>
<evidence type="ECO:0000313" key="2">
    <source>
        <dbReference type="Proteomes" id="UP000799770"/>
    </source>
</evidence>
<sequence>MSSIWEKSNYISFILWDIDLEFQKTYETYEQWLARHPRRRRAWQCFSGKRQDDELGRALSLGRKAHSIVYAGQESFGTVFERGDSTCHSILSSQLIRIQQELYLPLLDCTIGRTTTPIPYHDLLTTARSIRRICHNALRDQYSRLQSPTVTPFLPPPRFSVKFCPFARELQKNRATSLQTKKVRPHDRHDEREICPHCSAHLSITAHSGLPEYRRLLFQYHHAPSDRIGQDEASYACTSCYKTFDDSYGFLDHVFQKEIGSDRSCQRRWSTQWNLKQVYMESNPALVEKCLKNCLRRELQRMTTMKPKEVD</sequence>
<reference evidence="1" key="1">
    <citation type="journal article" date="2020" name="Stud. Mycol.">
        <title>101 Dothideomycetes genomes: a test case for predicting lifestyles and emergence of pathogens.</title>
        <authorList>
            <person name="Haridas S."/>
            <person name="Albert R."/>
            <person name="Binder M."/>
            <person name="Bloem J."/>
            <person name="Labutti K."/>
            <person name="Salamov A."/>
            <person name="Andreopoulos B."/>
            <person name="Baker S."/>
            <person name="Barry K."/>
            <person name="Bills G."/>
            <person name="Bluhm B."/>
            <person name="Cannon C."/>
            <person name="Castanera R."/>
            <person name="Culley D."/>
            <person name="Daum C."/>
            <person name="Ezra D."/>
            <person name="Gonzalez J."/>
            <person name="Henrissat B."/>
            <person name="Kuo A."/>
            <person name="Liang C."/>
            <person name="Lipzen A."/>
            <person name="Lutzoni F."/>
            <person name="Magnuson J."/>
            <person name="Mondo S."/>
            <person name="Nolan M."/>
            <person name="Ohm R."/>
            <person name="Pangilinan J."/>
            <person name="Park H.-J."/>
            <person name="Ramirez L."/>
            <person name="Alfaro M."/>
            <person name="Sun H."/>
            <person name="Tritt A."/>
            <person name="Yoshinaga Y."/>
            <person name="Zwiers L.-H."/>
            <person name="Turgeon B."/>
            <person name="Goodwin S."/>
            <person name="Spatafora J."/>
            <person name="Crous P."/>
            <person name="Grigoriev I."/>
        </authorList>
    </citation>
    <scope>NUCLEOTIDE SEQUENCE</scope>
    <source>
        <strain evidence="1">CBS 627.86</strain>
    </source>
</reference>
<dbReference type="Proteomes" id="UP000799770">
    <property type="component" value="Unassembled WGS sequence"/>
</dbReference>